<dbReference type="EMBL" id="NBIV01000487">
    <property type="protein sequence ID" value="PXF39717.1"/>
    <property type="molecule type" value="Genomic_DNA"/>
</dbReference>
<name>A0A2V3IC88_9FLOR</name>
<comment type="caution">
    <text evidence="2">The sequence shown here is derived from an EMBL/GenBank/DDBJ whole genome shotgun (WGS) entry which is preliminary data.</text>
</comment>
<protein>
    <submittedName>
        <fullName evidence="2">CCR4-NOT transcription complex subunit 1</fullName>
    </submittedName>
</protein>
<dbReference type="PANTHER" id="PTHR13162">
    <property type="entry name" value="CCR4-NOT TRANSCRIPTION COMPLEX"/>
    <property type="match status" value="1"/>
</dbReference>
<accession>A0A2V3IC88</accession>
<dbReference type="STRING" id="448386.A0A2V3IC88"/>
<evidence type="ECO:0000259" key="1">
    <source>
        <dbReference type="Pfam" id="PF16417"/>
    </source>
</evidence>
<sequence>MLLPTTPGSSGTLTAFPASIEKETDDFFQKLYQGELLPDQAVDILRRMKASNVEQDIPVFNCILHTIFDEYRFFKDYPDLQLKITGVVSIIQYGLIAGGLLGLAVRCMLPALRTVEPALHPVGRFTKFGLCGLERFKAHCYEWPQFCSHLLELSRLKKLHQGLLVRFKKLSISMEL</sequence>
<dbReference type="Proteomes" id="UP000247409">
    <property type="component" value="Unassembled WGS sequence"/>
</dbReference>
<organism evidence="2 3">
    <name type="scientific">Gracilariopsis chorda</name>
    <dbReference type="NCBI Taxonomy" id="448386"/>
    <lineage>
        <taxon>Eukaryota</taxon>
        <taxon>Rhodophyta</taxon>
        <taxon>Florideophyceae</taxon>
        <taxon>Rhodymeniophycidae</taxon>
        <taxon>Gracilariales</taxon>
        <taxon>Gracilariaceae</taxon>
        <taxon>Gracilariopsis</taxon>
    </lineage>
</organism>
<dbReference type="PANTHER" id="PTHR13162:SF8">
    <property type="entry name" value="CCR4-NOT TRANSCRIPTION COMPLEX SUBUNIT 1"/>
    <property type="match status" value="1"/>
</dbReference>
<feature type="domain" description="CCR4-NOT transcription complex subunit 1 TTP binding" evidence="1">
    <location>
        <begin position="13"/>
        <end position="164"/>
    </location>
</feature>
<dbReference type="GO" id="GO:0000932">
    <property type="term" value="C:P-body"/>
    <property type="evidence" value="ECO:0007669"/>
    <property type="project" value="TreeGrafter"/>
</dbReference>
<keyword evidence="3" id="KW-1185">Reference proteome</keyword>
<dbReference type="GO" id="GO:0060090">
    <property type="term" value="F:molecular adaptor activity"/>
    <property type="evidence" value="ECO:0007669"/>
    <property type="project" value="TreeGrafter"/>
</dbReference>
<dbReference type="InterPro" id="IPR038535">
    <property type="entry name" value="CNOT1_TTP_bind_sf"/>
</dbReference>
<reference evidence="2 3" key="1">
    <citation type="journal article" date="2018" name="Mol. Biol. Evol.">
        <title>Analysis of the draft genome of the red seaweed Gracilariopsis chorda provides insights into genome size evolution in Rhodophyta.</title>
        <authorList>
            <person name="Lee J."/>
            <person name="Yang E.C."/>
            <person name="Graf L."/>
            <person name="Yang J.H."/>
            <person name="Qiu H."/>
            <person name="Zel Zion U."/>
            <person name="Chan C.X."/>
            <person name="Stephens T.G."/>
            <person name="Weber A.P.M."/>
            <person name="Boo G.H."/>
            <person name="Boo S.M."/>
            <person name="Kim K.M."/>
            <person name="Shin Y."/>
            <person name="Jung M."/>
            <person name="Lee S.J."/>
            <person name="Yim H.S."/>
            <person name="Lee J.H."/>
            <person name="Bhattacharya D."/>
            <person name="Yoon H.S."/>
        </authorList>
    </citation>
    <scope>NUCLEOTIDE SEQUENCE [LARGE SCALE GENOMIC DNA]</scope>
    <source>
        <strain evidence="2 3">SKKU-2015</strain>
        <tissue evidence="2">Whole body</tissue>
    </source>
</reference>
<dbReference type="InterPro" id="IPR040398">
    <property type="entry name" value="Not1"/>
</dbReference>
<dbReference type="GO" id="GO:0000288">
    <property type="term" value="P:nuclear-transcribed mRNA catabolic process, deadenylation-dependent decay"/>
    <property type="evidence" value="ECO:0007669"/>
    <property type="project" value="TreeGrafter"/>
</dbReference>
<dbReference type="GO" id="GO:0030015">
    <property type="term" value="C:CCR4-NOT core complex"/>
    <property type="evidence" value="ECO:0007669"/>
    <property type="project" value="InterPro"/>
</dbReference>
<proteinExistence type="predicted"/>
<dbReference type="AlphaFoldDB" id="A0A2V3IC88"/>
<dbReference type="InterPro" id="IPR032193">
    <property type="entry name" value="CNOT1_TTP_bind"/>
</dbReference>
<dbReference type="OrthoDB" id="1929077at2759"/>
<evidence type="ECO:0000313" key="2">
    <source>
        <dbReference type="EMBL" id="PXF39717.1"/>
    </source>
</evidence>
<dbReference type="Gene3D" id="1.25.40.840">
    <property type="entry name" value="CCR4-NOT transcription complex subunit 1 TTP binding domain"/>
    <property type="match status" value="1"/>
</dbReference>
<dbReference type="Pfam" id="PF16417">
    <property type="entry name" value="CNOT1_TTP_bind"/>
    <property type="match status" value="1"/>
</dbReference>
<gene>
    <name evidence="2" type="ORF">BWQ96_10582</name>
</gene>
<evidence type="ECO:0000313" key="3">
    <source>
        <dbReference type="Proteomes" id="UP000247409"/>
    </source>
</evidence>
<dbReference type="GO" id="GO:0017148">
    <property type="term" value="P:negative regulation of translation"/>
    <property type="evidence" value="ECO:0007669"/>
    <property type="project" value="InterPro"/>
</dbReference>